<dbReference type="Proteomes" id="UP001550850">
    <property type="component" value="Unassembled WGS sequence"/>
</dbReference>
<comment type="caution">
    <text evidence="3">The sequence shown here is derived from an EMBL/GenBank/DDBJ whole genome shotgun (WGS) entry which is preliminary data.</text>
</comment>
<reference evidence="3 4" key="1">
    <citation type="submission" date="2024-06" db="EMBL/GenBank/DDBJ databases">
        <title>The Natural Products Discovery Center: Release of the First 8490 Sequenced Strains for Exploring Actinobacteria Biosynthetic Diversity.</title>
        <authorList>
            <person name="Kalkreuter E."/>
            <person name="Kautsar S.A."/>
            <person name="Yang D."/>
            <person name="Bader C.D."/>
            <person name="Teijaro C.N."/>
            <person name="Fluegel L."/>
            <person name="Davis C.M."/>
            <person name="Simpson J.R."/>
            <person name="Lauterbach L."/>
            <person name="Steele A.D."/>
            <person name="Gui C."/>
            <person name="Meng S."/>
            <person name="Li G."/>
            <person name="Viehrig K."/>
            <person name="Ye F."/>
            <person name="Su P."/>
            <person name="Kiefer A.F."/>
            <person name="Nichols A."/>
            <person name="Cepeda A.J."/>
            <person name="Yan W."/>
            <person name="Fan B."/>
            <person name="Jiang Y."/>
            <person name="Adhikari A."/>
            <person name="Zheng C.-J."/>
            <person name="Schuster L."/>
            <person name="Cowan T.M."/>
            <person name="Smanski M.J."/>
            <person name="Chevrette M.G."/>
            <person name="De Carvalho L.P.S."/>
            <person name="Shen B."/>
        </authorList>
    </citation>
    <scope>NUCLEOTIDE SEQUENCE [LARGE SCALE GENOMIC DNA]</scope>
    <source>
        <strain evidence="3 4">NPDC038104</strain>
    </source>
</reference>
<keyword evidence="2" id="KW-0408">Iron</keyword>
<dbReference type="PANTHER" id="PTHR43076:SF7">
    <property type="entry name" value="AMINODEOXYFUTALOSINE SYNTHASE"/>
    <property type="match status" value="1"/>
</dbReference>
<dbReference type="RefSeq" id="WP_108957213.1">
    <property type="nucleotide sequence ID" value="NZ_BEVZ01000012.1"/>
</dbReference>
<accession>A0ABV2YL67</accession>
<keyword evidence="2" id="KW-0411">Iron-sulfur</keyword>
<evidence type="ECO:0000256" key="1">
    <source>
        <dbReference type="ARBA" id="ARBA00001966"/>
    </source>
</evidence>
<sequence length="195" mass="21261">MDVGLKRELERKVRAGERLTREDGIALYESDDMAWLGALAHEARTARHGDVAWFDGAGAGGGLAFGVGGRRERAADVDAMLRLREEWDGSEQAAVPTGDRSLSGLEVLKTYAVARLVLDNVPHLKVFRATYGDRTAQLALQHGADEIDGPAGDEVVELVQDAGFRPLQHDGAYTVVREFDGPDPARRDQPQAMRL</sequence>
<organism evidence="3 4">
    <name type="scientific">Streptomyces fragilis</name>
    <dbReference type="NCBI Taxonomy" id="67301"/>
    <lineage>
        <taxon>Bacteria</taxon>
        <taxon>Bacillati</taxon>
        <taxon>Actinomycetota</taxon>
        <taxon>Actinomycetes</taxon>
        <taxon>Kitasatosporales</taxon>
        <taxon>Streptomycetaceae</taxon>
        <taxon>Streptomyces</taxon>
    </lineage>
</organism>
<proteinExistence type="predicted"/>
<protein>
    <submittedName>
        <fullName evidence="3">Uncharacterized protein</fullName>
    </submittedName>
</protein>
<evidence type="ECO:0000313" key="4">
    <source>
        <dbReference type="Proteomes" id="UP001550850"/>
    </source>
</evidence>
<dbReference type="EMBL" id="JBEZUR010000034">
    <property type="protein sequence ID" value="MEU3556484.1"/>
    <property type="molecule type" value="Genomic_DNA"/>
</dbReference>
<name>A0ABV2YL67_9ACTN</name>
<keyword evidence="2" id="KW-0479">Metal-binding</keyword>
<evidence type="ECO:0000256" key="2">
    <source>
        <dbReference type="ARBA" id="ARBA00022485"/>
    </source>
</evidence>
<comment type="cofactor">
    <cofactor evidence="1">
        <name>[4Fe-4S] cluster</name>
        <dbReference type="ChEBI" id="CHEBI:49883"/>
    </cofactor>
</comment>
<gene>
    <name evidence="3" type="ORF">AB0E65_20075</name>
</gene>
<dbReference type="PANTHER" id="PTHR43076">
    <property type="entry name" value="FO SYNTHASE (COFH)"/>
    <property type="match status" value="1"/>
</dbReference>
<keyword evidence="4" id="KW-1185">Reference proteome</keyword>
<dbReference type="InterPro" id="IPR034405">
    <property type="entry name" value="F420"/>
</dbReference>
<keyword evidence="2" id="KW-0004">4Fe-4S</keyword>
<evidence type="ECO:0000313" key="3">
    <source>
        <dbReference type="EMBL" id="MEU3556484.1"/>
    </source>
</evidence>